<reference evidence="2" key="1">
    <citation type="journal article" date="2023" name="G3 (Bethesda)">
        <title>Genome assembly and association tests identify interacting loci associated with vigor, precocity, and sex in interspecific pistachio rootstocks.</title>
        <authorList>
            <person name="Palmer W."/>
            <person name="Jacygrad E."/>
            <person name="Sagayaradj S."/>
            <person name="Cavanaugh K."/>
            <person name="Han R."/>
            <person name="Bertier L."/>
            <person name="Beede B."/>
            <person name="Kafkas S."/>
            <person name="Golino D."/>
            <person name="Preece J."/>
            <person name="Michelmore R."/>
        </authorList>
    </citation>
    <scope>NUCLEOTIDE SEQUENCE [LARGE SCALE GENOMIC DNA]</scope>
</reference>
<keyword evidence="2" id="KW-1185">Reference proteome</keyword>
<organism evidence="1 2">
    <name type="scientific">Pistacia atlantica</name>
    <dbReference type="NCBI Taxonomy" id="434234"/>
    <lineage>
        <taxon>Eukaryota</taxon>
        <taxon>Viridiplantae</taxon>
        <taxon>Streptophyta</taxon>
        <taxon>Embryophyta</taxon>
        <taxon>Tracheophyta</taxon>
        <taxon>Spermatophyta</taxon>
        <taxon>Magnoliopsida</taxon>
        <taxon>eudicotyledons</taxon>
        <taxon>Gunneridae</taxon>
        <taxon>Pentapetalae</taxon>
        <taxon>rosids</taxon>
        <taxon>malvids</taxon>
        <taxon>Sapindales</taxon>
        <taxon>Anacardiaceae</taxon>
        <taxon>Pistacia</taxon>
    </lineage>
</organism>
<accession>A0ACC1BP18</accession>
<proteinExistence type="predicted"/>
<sequence length="16" mass="1931">MSWCRTSAFVTRKMVK</sequence>
<evidence type="ECO:0000313" key="2">
    <source>
        <dbReference type="Proteomes" id="UP001164250"/>
    </source>
</evidence>
<comment type="caution">
    <text evidence="1">The sequence shown here is derived from an EMBL/GenBank/DDBJ whole genome shotgun (WGS) entry which is preliminary data.</text>
</comment>
<dbReference type="Proteomes" id="UP001164250">
    <property type="component" value="Chromosome 3"/>
</dbReference>
<name>A0ACC1BP18_9ROSI</name>
<gene>
    <name evidence="1" type="ORF">Patl1_04833</name>
</gene>
<dbReference type="EMBL" id="CM047899">
    <property type="protein sequence ID" value="KAJ0100796.1"/>
    <property type="molecule type" value="Genomic_DNA"/>
</dbReference>
<evidence type="ECO:0000313" key="1">
    <source>
        <dbReference type="EMBL" id="KAJ0100796.1"/>
    </source>
</evidence>
<protein>
    <submittedName>
        <fullName evidence="1">Uncharacterized protein</fullName>
    </submittedName>
</protein>